<organism evidence="2 3">
    <name type="scientific">Mycolicibacterium conceptionense</name>
    <dbReference type="NCBI Taxonomy" id="451644"/>
    <lineage>
        <taxon>Bacteria</taxon>
        <taxon>Bacillati</taxon>
        <taxon>Actinomycetota</taxon>
        <taxon>Actinomycetes</taxon>
        <taxon>Mycobacteriales</taxon>
        <taxon>Mycobacteriaceae</taxon>
        <taxon>Mycolicibacterium</taxon>
    </lineage>
</organism>
<dbReference type="Proteomes" id="UP000037594">
    <property type="component" value="Unassembled WGS sequence"/>
</dbReference>
<keyword evidence="1" id="KW-0175">Coiled coil</keyword>
<dbReference type="EMBL" id="LFOD01000003">
    <property type="protein sequence ID" value="KMV19589.1"/>
    <property type="molecule type" value="Genomic_DNA"/>
</dbReference>
<comment type="caution">
    <text evidence="2">The sequence shown here is derived from an EMBL/GenBank/DDBJ whole genome shotgun (WGS) entry which is preliminary data.</text>
</comment>
<evidence type="ECO:0000313" key="2">
    <source>
        <dbReference type="EMBL" id="KMV19589.1"/>
    </source>
</evidence>
<proteinExistence type="predicted"/>
<dbReference type="SMR" id="A0A0J8X2A2"/>
<evidence type="ECO:0000256" key="1">
    <source>
        <dbReference type="SAM" id="Coils"/>
    </source>
</evidence>
<dbReference type="RefSeq" id="WP_048895525.1">
    <property type="nucleotide sequence ID" value="NZ_LFOD01000003.1"/>
</dbReference>
<gene>
    <name evidence="2" type="ORF">ACT17_05930</name>
</gene>
<reference evidence="2 3" key="1">
    <citation type="submission" date="2015-06" db="EMBL/GenBank/DDBJ databases">
        <title>Genome sequence of Mycobacterium conceptionense strain MLE.</title>
        <authorList>
            <person name="Greninger A.L."/>
            <person name="Cunningham G."/>
            <person name="Chiu C.Y."/>
            <person name="Miller S."/>
        </authorList>
    </citation>
    <scope>NUCLEOTIDE SEQUENCE [LARGE SCALE GENOMIC DNA]</scope>
    <source>
        <strain evidence="2 3">MLE</strain>
    </source>
</reference>
<evidence type="ECO:0000313" key="3">
    <source>
        <dbReference type="Proteomes" id="UP000037594"/>
    </source>
</evidence>
<name>A0A0J8X2A2_9MYCO</name>
<sequence length="603" mass="67284">MAITVHTAGVHYRWTDNPPEQLMRQLRLAHDLREDLVTLQLDYETAKAGIWSSYPAVAAAETELADAESAAEQAAAAVSEERTKLRTKRITGPLAQKLTAARKRVREARSTRRAAISEVHEEAKGRLVDASDALKAQQKALYKTYCQDGDLFWATFNDVLDHHKAAVKRIGQMRAAGQPAQLRHHRFDGTGSIAVQLQRQAGQPQRTPELIADVDGKYGRVLSVPWVQPDRWERIPRRERRMIGRVTVRMRAGQLSGEPQWLDIPVQQHRMLPLDADITGARLTVTRTAGTLRAQISVTAKIPDPEPVTDGPDVAVHLGWRNTDTGVRVARWRSTEPIEVPFDFRDTLTVDPGGRSGEIFVPEAVPRRVERAHLIASHRADRMNELRARLVDYLAETGPRPHPSREGEELGAGNVRMWKSPNRFAWLARVWADDESVSTDIREALAQWRHQDWISWHHQEGGRRRSAAQRLDVYRQVAAVLVSQAGRLVLDDTSYADIAQRSATTKTEELPNETAARINRRRAHAAPGELRQTLVAAADRDAVPVDTVSHTGVSVVHAKCGHENPSDGRFMSVVVACDGCGEKYDQDESALTHMLTRAVQSAA</sequence>
<dbReference type="AlphaFoldDB" id="A0A0J8X2A2"/>
<accession>A0A0J8X2A2</accession>
<dbReference type="PATRIC" id="fig|451644.5.peg.1198"/>
<protein>
    <submittedName>
        <fullName evidence="2">Uncharacterized protein</fullName>
    </submittedName>
</protein>
<feature type="coiled-coil region" evidence="1">
    <location>
        <begin position="57"/>
        <end position="84"/>
    </location>
</feature>